<organism evidence="1">
    <name type="scientific">Rhipicephalus zambeziensis</name>
    <dbReference type="NCBI Taxonomy" id="60191"/>
    <lineage>
        <taxon>Eukaryota</taxon>
        <taxon>Metazoa</taxon>
        <taxon>Ecdysozoa</taxon>
        <taxon>Arthropoda</taxon>
        <taxon>Chelicerata</taxon>
        <taxon>Arachnida</taxon>
        <taxon>Acari</taxon>
        <taxon>Parasitiformes</taxon>
        <taxon>Ixodida</taxon>
        <taxon>Ixodoidea</taxon>
        <taxon>Ixodidae</taxon>
        <taxon>Rhipicephalinae</taxon>
        <taxon>Rhipicephalus</taxon>
        <taxon>Rhipicephalus</taxon>
    </lineage>
</organism>
<sequence length="151" mass="17687">MTIIQGAPLMKKIFSRILRNKLKDITRKCMRKHFHNAWCTIFCKIAVHIAKGGLRKTLLCRTFLATELRRRTSEAWFRVCREPKTHSDLTTVTSATETLRRIQKFITDAYLQRYDKAILHLVITGKSLYPCSLYRSLSVNVLYTRTSINKH</sequence>
<dbReference type="AlphaFoldDB" id="A0A224Y6F7"/>
<name>A0A224Y6F7_9ACAR</name>
<accession>A0A224Y6F7</accession>
<evidence type="ECO:0000313" key="1">
    <source>
        <dbReference type="EMBL" id="MAA13146.1"/>
    </source>
</evidence>
<dbReference type="EMBL" id="GFPF01002000">
    <property type="protein sequence ID" value="MAA13146.1"/>
    <property type="molecule type" value="Transcribed_RNA"/>
</dbReference>
<reference evidence="1" key="1">
    <citation type="journal article" date="2017" name="Parasit. Vectors">
        <title>Sialotranscriptomics of Rhipicephalus zambeziensis reveals intricate expression profiles of secretory proteins and suggests tight temporal transcriptional regulation during blood-feeding.</title>
        <authorList>
            <person name="de Castro M.H."/>
            <person name="de Klerk D."/>
            <person name="Pienaar R."/>
            <person name="Rees D.J.G."/>
            <person name="Mans B.J."/>
        </authorList>
    </citation>
    <scope>NUCLEOTIDE SEQUENCE</scope>
    <source>
        <tissue evidence="1">Salivary glands</tissue>
    </source>
</reference>
<protein>
    <submittedName>
        <fullName evidence="1">Uncharacterized protein</fullName>
    </submittedName>
</protein>
<proteinExistence type="predicted"/>